<feature type="transmembrane region" description="Helical" evidence="6">
    <location>
        <begin position="58"/>
        <end position="89"/>
    </location>
</feature>
<dbReference type="OrthoDB" id="5780272at2759"/>
<name>A0A2A2L279_9BILA</name>
<evidence type="ECO:0000256" key="3">
    <source>
        <dbReference type="ARBA" id="ARBA00022989"/>
    </source>
</evidence>
<feature type="region of interest" description="Disordered" evidence="5">
    <location>
        <begin position="384"/>
        <end position="413"/>
    </location>
</feature>
<feature type="compositionally biased region" description="Polar residues" evidence="5">
    <location>
        <begin position="388"/>
        <end position="409"/>
    </location>
</feature>
<comment type="caution">
    <text evidence="8">The sequence shown here is derived from an EMBL/GenBank/DDBJ whole genome shotgun (WGS) entry which is preliminary data.</text>
</comment>
<dbReference type="PROSITE" id="PS50262">
    <property type="entry name" value="G_PROTEIN_RECEP_F1_2"/>
    <property type="match status" value="1"/>
</dbReference>
<evidence type="ECO:0000256" key="1">
    <source>
        <dbReference type="ARBA" id="ARBA00004370"/>
    </source>
</evidence>
<keyword evidence="2 6" id="KW-0812">Transmembrane</keyword>
<organism evidence="8 9">
    <name type="scientific">Diploscapter pachys</name>
    <dbReference type="NCBI Taxonomy" id="2018661"/>
    <lineage>
        <taxon>Eukaryota</taxon>
        <taxon>Metazoa</taxon>
        <taxon>Ecdysozoa</taxon>
        <taxon>Nematoda</taxon>
        <taxon>Chromadorea</taxon>
        <taxon>Rhabditida</taxon>
        <taxon>Rhabditina</taxon>
        <taxon>Rhabditomorpha</taxon>
        <taxon>Rhabditoidea</taxon>
        <taxon>Rhabditidae</taxon>
        <taxon>Diploscapter</taxon>
    </lineage>
</organism>
<dbReference type="Proteomes" id="UP000218231">
    <property type="component" value="Unassembled WGS sequence"/>
</dbReference>
<keyword evidence="4 6" id="KW-0472">Membrane</keyword>
<keyword evidence="3 6" id="KW-1133">Transmembrane helix</keyword>
<evidence type="ECO:0000256" key="2">
    <source>
        <dbReference type="ARBA" id="ARBA00022692"/>
    </source>
</evidence>
<dbReference type="STRING" id="2018661.A0A2A2L279"/>
<dbReference type="PANTHER" id="PTHR46641:SF5">
    <property type="entry name" value="NEUROPEPTIDE RECEPTOR FAMILY"/>
    <property type="match status" value="1"/>
</dbReference>
<sequence length="446" mass="50488">MSNATMRNCSYRYPAEDAITPFALWIDGPCTCVAVFLSLLGFRFAVRFLMKAGLNKELTAALLSLCLIDSLMMITVFFFYCIEALGILLTGGTNIMFKQQSFTSSLHGIVQSLTTSSTMLVIYISVLRFLVVLRPLRYANYVNSGRGQRNSGKNRKASSIPNEESIISVVASPRAFSVVASKGRISIKKILRPFLWPVLVIALCFTINIPVFFEFEMEKCWEINQQIEAMHPVPTEFRYMFQKYKVVLMMLTQTIGPVGIILLFTLLTEYHIHKSLQARKKLFESQQRSRSQVLSEELKERVSRTVAIFIAVKFLIMRSMPVFFDIYENLYGIKEFGWRISVAVRVSDFLIVLNSATNSLAYFGKKRWLEKRLRLHLLKKEEKRQLKQGSSRKNTSCQVSNSPGNSMSASGRRGLAGRFNSIAEQVDCTPLVSSNSTPPPASPSYV</sequence>
<dbReference type="GO" id="GO:0016020">
    <property type="term" value="C:membrane"/>
    <property type="evidence" value="ECO:0007669"/>
    <property type="project" value="UniProtKB-SubCell"/>
</dbReference>
<keyword evidence="9" id="KW-1185">Reference proteome</keyword>
<dbReference type="SUPFAM" id="SSF81321">
    <property type="entry name" value="Family A G protein-coupled receptor-like"/>
    <property type="match status" value="1"/>
</dbReference>
<feature type="domain" description="G-protein coupled receptors family 1 profile" evidence="7">
    <location>
        <begin position="34"/>
        <end position="362"/>
    </location>
</feature>
<feature type="transmembrane region" description="Helical" evidence="6">
    <location>
        <begin position="306"/>
        <end position="324"/>
    </location>
</feature>
<proteinExistence type="predicted"/>
<feature type="transmembrane region" description="Helical" evidence="6">
    <location>
        <begin position="109"/>
        <end position="131"/>
    </location>
</feature>
<comment type="subcellular location">
    <subcellularLocation>
        <location evidence="1">Membrane</location>
    </subcellularLocation>
</comment>
<evidence type="ECO:0000256" key="5">
    <source>
        <dbReference type="SAM" id="MobiDB-lite"/>
    </source>
</evidence>
<evidence type="ECO:0000313" key="9">
    <source>
        <dbReference type="Proteomes" id="UP000218231"/>
    </source>
</evidence>
<dbReference type="PANTHER" id="PTHR46641">
    <property type="entry name" value="FMRFAMIDE RECEPTOR-RELATED"/>
    <property type="match status" value="1"/>
</dbReference>
<feature type="transmembrane region" description="Helical" evidence="6">
    <location>
        <begin position="194"/>
        <end position="213"/>
    </location>
</feature>
<evidence type="ECO:0000313" key="8">
    <source>
        <dbReference type="EMBL" id="PAV80239.1"/>
    </source>
</evidence>
<dbReference type="AlphaFoldDB" id="A0A2A2L279"/>
<feature type="transmembrane region" description="Helical" evidence="6">
    <location>
        <begin position="344"/>
        <end position="364"/>
    </location>
</feature>
<gene>
    <name evidence="8" type="ORF">WR25_22661</name>
</gene>
<dbReference type="InterPro" id="IPR052954">
    <property type="entry name" value="GPCR-Ligand_Int"/>
</dbReference>
<accession>A0A2A2L279</accession>
<evidence type="ECO:0000256" key="6">
    <source>
        <dbReference type="SAM" id="Phobius"/>
    </source>
</evidence>
<reference evidence="8 9" key="1">
    <citation type="journal article" date="2017" name="Curr. Biol.">
        <title>Genome architecture and evolution of a unichromosomal asexual nematode.</title>
        <authorList>
            <person name="Fradin H."/>
            <person name="Zegar C."/>
            <person name="Gutwein M."/>
            <person name="Lucas J."/>
            <person name="Kovtun M."/>
            <person name="Corcoran D."/>
            <person name="Baugh L.R."/>
            <person name="Kiontke K."/>
            <person name="Gunsalus K."/>
            <person name="Fitch D.H."/>
            <person name="Piano F."/>
        </authorList>
    </citation>
    <scope>NUCLEOTIDE SEQUENCE [LARGE SCALE GENOMIC DNA]</scope>
    <source>
        <strain evidence="8">PF1309</strain>
    </source>
</reference>
<feature type="transmembrane region" description="Helical" evidence="6">
    <location>
        <begin position="22"/>
        <end position="46"/>
    </location>
</feature>
<dbReference type="InterPro" id="IPR017452">
    <property type="entry name" value="GPCR_Rhodpsn_7TM"/>
</dbReference>
<evidence type="ECO:0000259" key="7">
    <source>
        <dbReference type="PROSITE" id="PS50262"/>
    </source>
</evidence>
<protein>
    <recommendedName>
        <fullName evidence="7">G-protein coupled receptors family 1 profile domain-containing protein</fullName>
    </recommendedName>
</protein>
<dbReference type="EMBL" id="LIAE01007299">
    <property type="protein sequence ID" value="PAV80239.1"/>
    <property type="molecule type" value="Genomic_DNA"/>
</dbReference>
<dbReference type="Gene3D" id="1.20.1070.10">
    <property type="entry name" value="Rhodopsin 7-helix transmembrane proteins"/>
    <property type="match status" value="2"/>
</dbReference>
<evidence type="ECO:0000256" key="4">
    <source>
        <dbReference type="ARBA" id="ARBA00023136"/>
    </source>
</evidence>
<feature type="transmembrane region" description="Helical" evidence="6">
    <location>
        <begin position="246"/>
        <end position="267"/>
    </location>
</feature>